<dbReference type="EMBL" id="MNCJ02000329">
    <property type="protein sequence ID" value="KAF5768784.1"/>
    <property type="molecule type" value="Genomic_DNA"/>
</dbReference>
<protein>
    <recommendedName>
        <fullName evidence="3">Protein kinase domain-containing protein</fullName>
    </recommendedName>
</protein>
<keyword evidence="2" id="KW-1185">Reference proteome</keyword>
<dbReference type="AlphaFoldDB" id="A0A9K3EA78"/>
<reference evidence="1" key="1">
    <citation type="journal article" date="2017" name="Nature">
        <title>The sunflower genome provides insights into oil metabolism, flowering and Asterid evolution.</title>
        <authorList>
            <person name="Badouin H."/>
            <person name="Gouzy J."/>
            <person name="Grassa C.J."/>
            <person name="Murat F."/>
            <person name="Staton S.E."/>
            <person name="Cottret L."/>
            <person name="Lelandais-Briere C."/>
            <person name="Owens G.L."/>
            <person name="Carrere S."/>
            <person name="Mayjonade B."/>
            <person name="Legrand L."/>
            <person name="Gill N."/>
            <person name="Kane N.C."/>
            <person name="Bowers J.E."/>
            <person name="Hubner S."/>
            <person name="Bellec A."/>
            <person name="Berard A."/>
            <person name="Berges H."/>
            <person name="Blanchet N."/>
            <person name="Boniface M.C."/>
            <person name="Brunel D."/>
            <person name="Catrice O."/>
            <person name="Chaidir N."/>
            <person name="Claudel C."/>
            <person name="Donnadieu C."/>
            <person name="Faraut T."/>
            <person name="Fievet G."/>
            <person name="Helmstetter N."/>
            <person name="King M."/>
            <person name="Knapp S.J."/>
            <person name="Lai Z."/>
            <person name="Le Paslier M.C."/>
            <person name="Lippi Y."/>
            <person name="Lorenzon L."/>
            <person name="Mandel J.R."/>
            <person name="Marage G."/>
            <person name="Marchand G."/>
            <person name="Marquand E."/>
            <person name="Bret-Mestries E."/>
            <person name="Morien E."/>
            <person name="Nambeesan S."/>
            <person name="Nguyen T."/>
            <person name="Pegot-Espagnet P."/>
            <person name="Pouilly N."/>
            <person name="Raftis F."/>
            <person name="Sallet E."/>
            <person name="Schiex T."/>
            <person name="Thomas J."/>
            <person name="Vandecasteele C."/>
            <person name="Vares D."/>
            <person name="Vear F."/>
            <person name="Vautrin S."/>
            <person name="Crespi M."/>
            <person name="Mangin B."/>
            <person name="Burke J.M."/>
            <person name="Salse J."/>
            <person name="Munos S."/>
            <person name="Vincourt P."/>
            <person name="Rieseberg L.H."/>
            <person name="Langlade N.B."/>
        </authorList>
    </citation>
    <scope>NUCLEOTIDE SEQUENCE</scope>
    <source>
        <tissue evidence="1">Leaves</tissue>
    </source>
</reference>
<gene>
    <name evidence="1" type="ORF">HanXRQr2_Chr14g0640601</name>
</gene>
<accession>A0A9K3EA78</accession>
<evidence type="ECO:0000313" key="1">
    <source>
        <dbReference type="EMBL" id="KAF5768784.1"/>
    </source>
</evidence>
<comment type="caution">
    <text evidence="1">The sequence shown here is derived from an EMBL/GenBank/DDBJ whole genome shotgun (WGS) entry which is preliminary data.</text>
</comment>
<dbReference type="Proteomes" id="UP000215914">
    <property type="component" value="Unassembled WGS sequence"/>
</dbReference>
<dbReference type="Gramene" id="mRNA:HanXRQr2_Chr14g0640601">
    <property type="protein sequence ID" value="mRNA:HanXRQr2_Chr14g0640601"/>
    <property type="gene ID" value="HanXRQr2_Chr14g0640601"/>
</dbReference>
<name>A0A9K3EA78_HELAN</name>
<proteinExistence type="predicted"/>
<evidence type="ECO:0008006" key="3">
    <source>
        <dbReference type="Google" id="ProtNLM"/>
    </source>
</evidence>
<evidence type="ECO:0000313" key="2">
    <source>
        <dbReference type="Proteomes" id="UP000215914"/>
    </source>
</evidence>
<sequence length="77" mass="8940">MDNPFNYRTRFSSDPLTRTRPIKIFQQNTGPNQDSLDTFLKIAFQCLGEAAERPTMEVVIEELERALSFLDPSVEFR</sequence>
<reference evidence="1" key="2">
    <citation type="submission" date="2020-06" db="EMBL/GenBank/DDBJ databases">
        <title>Helianthus annuus Genome sequencing and assembly Release 2.</title>
        <authorList>
            <person name="Gouzy J."/>
            <person name="Langlade N."/>
            <person name="Munos S."/>
        </authorList>
    </citation>
    <scope>NUCLEOTIDE SEQUENCE</scope>
    <source>
        <tissue evidence="1">Leaves</tissue>
    </source>
</reference>
<organism evidence="1 2">
    <name type="scientific">Helianthus annuus</name>
    <name type="common">Common sunflower</name>
    <dbReference type="NCBI Taxonomy" id="4232"/>
    <lineage>
        <taxon>Eukaryota</taxon>
        <taxon>Viridiplantae</taxon>
        <taxon>Streptophyta</taxon>
        <taxon>Embryophyta</taxon>
        <taxon>Tracheophyta</taxon>
        <taxon>Spermatophyta</taxon>
        <taxon>Magnoliopsida</taxon>
        <taxon>eudicotyledons</taxon>
        <taxon>Gunneridae</taxon>
        <taxon>Pentapetalae</taxon>
        <taxon>asterids</taxon>
        <taxon>campanulids</taxon>
        <taxon>Asterales</taxon>
        <taxon>Asteraceae</taxon>
        <taxon>Asteroideae</taxon>
        <taxon>Heliantheae alliance</taxon>
        <taxon>Heliantheae</taxon>
        <taxon>Helianthus</taxon>
    </lineage>
</organism>